<dbReference type="EMBL" id="ML978711">
    <property type="protein sequence ID" value="KAF2092292.1"/>
    <property type="molecule type" value="Genomic_DNA"/>
</dbReference>
<keyword evidence="1" id="KW-0472">Membrane</keyword>
<keyword evidence="3" id="KW-1185">Reference proteome</keyword>
<dbReference type="OrthoDB" id="4829316at2759"/>
<evidence type="ECO:0000256" key="1">
    <source>
        <dbReference type="SAM" id="Phobius"/>
    </source>
</evidence>
<feature type="transmembrane region" description="Helical" evidence="1">
    <location>
        <begin position="52"/>
        <end position="71"/>
    </location>
</feature>
<name>A0A9P4M2H0_9PEZI</name>
<protein>
    <submittedName>
        <fullName evidence="2">Uncharacterized protein</fullName>
    </submittedName>
</protein>
<sequence>MAFRASPIRSFTRSATRLLSEPHPYGRYPTTTPSHAPDYKRLGTQLWRTATWYIPVSATILCWPLATAWALKKTGI</sequence>
<dbReference type="AlphaFoldDB" id="A0A9P4M2H0"/>
<keyword evidence="1" id="KW-0812">Transmembrane</keyword>
<evidence type="ECO:0000313" key="3">
    <source>
        <dbReference type="Proteomes" id="UP000799776"/>
    </source>
</evidence>
<dbReference type="Proteomes" id="UP000799776">
    <property type="component" value="Unassembled WGS sequence"/>
</dbReference>
<evidence type="ECO:0000313" key="2">
    <source>
        <dbReference type="EMBL" id="KAF2092292.1"/>
    </source>
</evidence>
<accession>A0A9P4M2H0</accession>
<proteinExistence type="predicted"/>
<keyword evidence="1" id="KW-1133">Transmembrane helix</keyword>
<reference evidence="2" key="1">
    <citation type="journal article" date="2020" name="Stud. Mycol.">
        <title>101 Dothideomycetes genomes: a test case for predicting lifestyles and emergence of pathogens.</title>
        <authorList>
            <person name="Haridas S."/>
            <person name="Albert R."/>
            <person name="Binder M."/>
            <person name="Bloem J."/>
            <person name="Labutti K."/>
            <person name="Salamov A."/>
            <person name="Andreopoulos B."/>
            <person name="Baker S."/>
            <person name="Barry K."/>
            <person name="Bills G."/>
            <person name="Bluhm B."/>
            <person name="Cannon C."/>
            <person name="Castanera R."/>
            <person name="Culley D."/>
            <person name="Daum C."/>
            <person name="Ezra D."/>
            <person name="Gonzalez J."/>
            <person name="Henrissat B."/>
            <person name="Kuo A."/>
            <person name="Liang C."/>
            <person name="Lipzen A."/>
            <person name="Lutzoni F."/>
            <person name="Magnuson J."/>
            <person name="Mondo S."/>
            <person name="Nolan M."/>
            <person name="Ohm R."/>
            <person name="Pangilinan J."/>
            <person name="Park H.-J."/>
            <person name="Ramirez L."/>
            <person name="Alfaro M."/>
            <person name="Sun H."/>
            <person name="Tritt A."/>
            <person name="Yoshinaga Y."/>
            <person name="Zwiers L.-H."/>
            <person name="Turgeon B."/>
            <person name="Goodwin S."/>
            <person name="Spatafora J."/>
            <person name="Crous P."/>
            <person name="Grigoriev I."/>
        </authorList>
    </citation>
    <scope>NUCLEOTIDE SEQUENCE</scope>
    <source>
        <strain evidence="2">CBS 121410</strain>
    </source>
</reference>
<organism evidence="2 3">
    <name type="scientific">Saccharata proteae CBS 121410</name>
    <dbReference type="NCBI Taxonomy" id="1314787"/>
    <lineage>
        <taxon>Eukaryota</taxon>
        <taxon>Fungi</taxon>
        <taxon>Dikarya</taxon>
        <taxon>Ascomycota</taxon>
        <taxon>Pezizomycotina</taxon>
        <taxon>Dothideomycetes</taxon>
        <taxon>Dothideomycetes incertae sedis</taxon>
        <taxon>Botryosphaeriales</taxon>
        <taxon>Saccharataceae</taxon>
        <taxon>Saccharata</taxon>
    </lineage>
</organism>
<gene>
    <name evidence="2" type="ORF">K490DRAFT_61733</name>
</gene>
<comment type="caution">
    <text evidence="2">The sequence shown here is derived from an EMBL/GenBank/DDBJ whole genome shotgun (WGS) entry which is preliminary data.</text>
</comment>